<dbReference type="PANTHER" id="PTHR48426:SF1">
    <property type="entry name" value="CHROMATIN TARGET OF PRMT1 PROTEIN"/>
    <property type="match status" value="1"/>
</dbReference>
<dbReference type="InterPro" id="IPR025715">
    <property type="entry name" value="FoP_C"/>
</dbReference>
<protein>
    <submittedName>
        <fullName evidence="5 6">Chromatin target of PRMT1 protein-like</fullName>
    </submittedName>
</protein>
<dbReference type="RefSeq" id="XP_014666454.1">
    <property type="nucleotide sequence ID" value="XM_014810968.1"/>
</dbReference>
<dbReference type="RefSeq" id="XP_014666452.1">
    <property type="nucleotide sequence ID" value="XM_014810966.1"/>
</dbReference>
<organism evidence="4 5">
    <name type="scientific">Priapulus caudatus</name>
    <name type="common">Priapulid worm</name>
    <dbReference type="NCBI Taxonomy" id="37621"/>
    <lineage>
        <taxon>Eukaryota</taxon>
        <taxon>Metazoa</taxon>
        <taxon>Ecdysozoa</taxon>
        <taxon>Scalidophora</taxon>
        <taxon>Priapulida</taxon>
        <taxon>Priapulimorpha</taxon>
        <taxon>Priapulimorphida</taxon>
        <taxon>Priapulidae</taxon>
        <taxon>Priapulus</taxon>
    </lineage>
</organism>
<dbReference type="RefSeq" id="XP_014666453.1">
    <property type="nucleotide sequence ID" value="XM_014810967.1"/>
</dbReference>
<evidence type="ECO:0000256" key="1">
    <source>
        <dbReference type="ARBA" id="ARBA00022884"/>
    </source>
</evidence>
<proteinExistence type="predicted"/>
<dbReference type="PANTHER" id="PTHR48426">
    <property type="entry name" value="CHROMATIN TARGET OF PRMT1 PROTEIN"/>
    <property type="match status" value="1"/>
</dbReference>
<evidence type="ECO:0000313" key="6">
    <source>
        <dbReference type="RefSeq" id="XP_014666453.1"/>
    </source>
</evidence>
<evidence type="ECO:0000256" key="2">
    <source>
        <dbReference type="SAM" id="MobiDB-lite"/>
    </source>
</evidence>
<dbReference type="Proteomes" id="UP000695022">
    <property type="component" value="Unplaced"/>
</dbReference>
<evidence type="ECO:0000313" key="4">
    <source>
        <dbReference type="Proteomes" id="UP000695022"/>
    </source>
</evidence>
<name>A0ABM1E2N1_PRICU</name>
<dbReference type="GeneID" id="106808308"/>
<evidence type="ECO:0000313" key="5">
    <source>
        <dbReference type="RefSeq" id="XP_014666452.1"/>
    </source>
</evidence>
<feature type="domain" description="Chromatin target of PRMT1 protein C-terminal" evidence="3">
    <location>
        <begin position="158"/>
        <end position="245"/>
    </location>
</feature>
<feature type="region of interest" description="Disordered" evidence="2">
    <location>
        <begin position="186"/>
        <end position="214"/>
    </location>
</feature>
<keyword evidence="4" id="KW-1185">Reference proteome</keyword>
<dbReference type="SMART" id="SM01218">
    <property type="entry name" value="FoP_duplication"/>
    <property type="match status" value="1"/>
</dbReference>
<sequence>MPLQRQIPNFILKSTSKISLNERFSNLRKSPVVAQASVQRVRQNAQQQSVASVRNRRLAQQMENRPSVVHALRGRGKVQSRLGSTGNIKSRLTLPAGRGRGAVGARRGMRGVGRGAMRGAGDAVGQRGGLRGRMSGYYPRGVARFGVGNRGRGSGFSRGRGYAGAQVTVHSGTWTRGGKVENRGAFRGATRGRGRGGMRGAGRGGRGRGQRTDMSREQLDTQLDAYMSKTKSTLDGDLDLYMGTLD</sequence>
<keyword evidence="1" id="KW-0694">RNA-binding</keyword>
<evidence type="ECO:0000313" key="7">
    <source>
        <dbReference type="RefSeq" id="XP_014666454.1"/>
    </source>
</evidence>
<dbReference type="InterPro" id="IPR052656">
    <property type="entry name" value="CTOP_PRMT1"/>
</dbReference>
<reference evidence="5 6" key="1">
    <citation type="submission" date="2025-05" db="UniProtKB">
        <authorList>
            <consortium name="RefSeq"/>
        </authorList>
    </citation>
    <scope>IDENTIFICATION</scope>
</reference>
<evidence type="ECO:0000259" key="3">
    <source>
        <dbReference type="SMART" id="SM01218"/>
    </source>
</evidence>
<dbReference type="Pfam" id="PF13865">
    <property type="entry name" value="FoP_duplication"/>
    <property type="match status" value="1"/>
</dbReference>
<accession>A0ABM1E2N1</accession>
<gene>
    <name evidence="5 6 7" type="primary">LOC106808308</name>
</gene>